<dbReference type="AlphaFoldDB" id="B9XLL9"/>
<organism evidence="8 9">
    <name type="scientific">Pedosphaera parvula (strain Ellin514)</name>
    <dbReference type="NCBI Taxonomy" id="320771"/>
    <lineage>
        <taxon>Bacteria</taxon>
        <taxon>Pseudomonadati</taxon>
        <taxon>Verrucomicrobiota</taxon>
        <taxon>Pedosphaerae</taxon>
        <taxon>Pedosphaerales</taxon>
        <taxon>Pedosphaeraceae</taxon>
        <taxon>Pedosphaera</taxon>
    </lineage>
</organism>
<evidence type="ECO:0000256" key="4">
    <source>
        <dbReference type="ARBA" id="ARBA00022752"/>
    </source>
</evidence>
<feature type="domain" description="AB hydrolase-1" evidence="7">
    <location>
        <begin position="96"/>
        <end position="341"/>
    </location>
</feature>
<evidence type="ECO:0000259" key="7">
    <source>
        <dbReference type="Pfam" id="PF00561"/>
    </source>
</evidence>
<dbReference type="InterPro" id="IPR029058">
    <property type="entry name" value="AB_hydrolase_fold"/>
</dbReference>
<dbReference type="PANTHER" id="PTHR36837:SF2">
    <property type="entry name" value="POLY(3-HYDROXYALKANOATE) POLYMERASE SUBUNIT PHAC"/>
    <property type="match status" value="1"/>
</dbReference>
<dbReference type="EMBL" id="ABOX02000030">
    <property type="protein sequence ID" value="EEF59267.1"/>
    <property type="molecule type" value="Genomic_DNA"/>
</dbReference>
<keyword evidence="9" id="KW-1185">Reference proteome</keyword>
<dbReference type="OrthoDB" id="9767934at2"/>
<dbReference type="InterPro" id="IPR010125">
    <property type="entry name" value="PHA_synth_III_C"/>
</dbReference>
<proteinExistence type="predicted"/>
<dbReference type="SUPFAM" id="SSF53474">
    <property type="entry name" value="alpha/beta-Hydrolases"/>
    <property type="match status" value="1"/>
</dbReference>
<dbReference type="Proteomes" id="UP000003688">
    <property type="component" value="Unassembled WGS sequence"/>
</dbReference>
<evidence type="ECO:0000256" key="1">
    <source>
        <dbReference type="ARBA" id="ARBA00004683"/>
    </source>
</evidence>
<dbReference type="STRING" id="320771.Cflav_PD2118"/>
<evidence type="ECO:0000313" key="9">
    <source>
        <dbReference type="Proteomes" id="UP000003688"/>
    </source>
</evidence>
<keyword evidence="5" id="KW-0012">Acyltransferase</keyword>
<dbReference type="InterPro" id="IPR000073">
    <property type="entry name" value="AB_hydrolase_1"/>
</dbReference>
<comment type="caution">
    <text evidence="8">The sequence shown here is derived from an EMBL/GenBank/DDBJ whole genome shotgun (WGS) entry which is preliminary data.</text>
</comment>
<gene>
    <name evidence="8" type="ORF">Cflav_PD2118</name>
</gene>
<keyword evidence="4" id="KW-0583">PHB biosynthesis</keyword>
<evidence type="ECO:0000256" key="3">
    <source>
        <dbReference type="ARBA" id="ARBA00022679"/>
    </source>
</evidence>
<comment type="pathway">
    <text evidence="1">Biopolymer metabolism; poly-(R)-3-hydroxybutanoate biosynthesis.</text>
</comment>
<dbReference type="GO" id="GO:0042619">
    <property type="term" value="P:poly-hydroxybutyrate biosynthetic process"/>
    <property type="evidence" value="ECO:0007669"/>
    <property type="project" value="UniProtKB-KW"/>
</dbReference>
<reference evidence="8 9" key="1">
    <citation type="journal article" date="2011" name="J. Bacteriol.">
        <title>Genome sequence of 'Pedosphaera parvula' Ellin514, an aerobic Verrucomicrobial isolate from pasture soil.</title>
        <authorList>
            <person name="Kant R."/>
            <person name="van Passel M.W."/>
            <person name="Sangwan P."/>
            <person name="Palva A."/>
            <person name="Lucas S."/>
            <person name="Copeland A."/>
            <person name="Lapidus A."/>
            <person name="Glavina Del Rio T."/>
            <person name="Dalin E."/>
            <person name="Tice H."/>
            <person name="Bruce D."/>
            <person name="Goodwin L."/>
            <person name="Pitluck S."/>
            <person name="Chertkov O."/>
            <person name="Larimer F.W."/>
            <person name="Land M.L."/>
            <person name="Hauser L."/>
            <person name="Brettin T.S."/>
            <person name="Detter J.C."/>
            <person name="Han S."/>
            <person name="de Vos W.M."/>
            <person name="Janssen P.H."/>
            <person name="Smidt H."/>
        </authorList>
    </citation>
    <scope>NUCLEOTIDE SEQUENCE [LARGE SCALE GENOMIC DNA]</scope>
    <source>
        <strain evidence="8 9">Ellin514</strain>
    </source>
</reference>
<dbReference type="PANTHER" id="PTHR36837">
    <property type="entry name" value="POLY(3-HYDROXYALKANOATE) POLYMERASE SUBUNIT PHAC"/>
    <property type="match status" value="1"/>
</dbReference>
<sequence>MTENTTTSNPWFQWQHAMLDEGFAHMRRMSQLPFLLQKSKAVKKGASPSEVVYEEGDLKLLHYLSDTKPRHKTPLIFVFALVNRPYILDLKEGRSVVSHFVKGGFDTYLIDWGAPTLADRHLTLDDYINGYLSNVVDYVCERTGSPQVNLLAYCMGGTMSAMYTSLHQEKVKNLMLLAAGIDFAPRDGLLNLWTDPDYFDVDKFVDAFGNVPAEYLQATFQMLKPVQNLIEKPINFYEKMGDEKFVDDYLTMETWLNDNIAVPGEVFREFVKGLYQKNLLIKGRMPVGKHTINLKNITCPVLNIMAKNDDLVPCAQSLPFNDLVSSKDRKTIVVPAGHIGLAVGGKAQKESWPEAYRWLAERSS</sequence>
<dbReference type="RefSeq" id="WP_007416708.1">
    <property type="nucleotide sequence ID" value="NZ_ABOX02000030.1"/>
</dbReference>
<evidence type="ECO:0000256" key="6">
    <source>
        <dbReference type="ARBA" id="ARBA00033356"/>
    </source>
</evidence>
<dbReference type="UniPathway" id="UPA00917"/>
<keyword evidence="3" id="KW-0808">Transferase</keyword>
<evidence type="ECO:0000313" key="8">
    <source>
        <dbReference type="EMBL" id="EEF59267.1"/>
    </source>
</evidence>
<dbReference type="GO" id="GO:0016746">
    <property type="term" value="F:acyltransferase activity"/>
    <property type="evidence" value="ECO:0007669"/>
    <property type="project" value="UniProtKB-KW"/>
</dbReference>
<evidence type="ECO:0000256" key="2">
    <source>
        <dbReference type="ARBA" id="ARBA00019065"/>
    </source>
</evidence>
<dbReference type="InterPro" id="IPR051321">
    <property type="entry name" value="PHA/PHB_synthase"/>
</dbReference>
<dbReference type="NCBIfam" id="TIGR01836">
    <property type="entry name" value="PHA_synth_III_C"/>
    <property type="match status" value="1"/>
</dbReference>
<accession>B9XLL9</accession>
<evidence type="ECO:0000256" key="5">
    <source>
        <dbReference type="ARBA" id="ARBA00023315"/>
    </source>
</evidence>
<dbReference type="Gene3D" id="3.40.50.1820">
    <property type="entry name" value="alpha/beta hydrolase"/>
    <property type="match status" value="1"/>
</dbReference>
<dbReference type="Pfam" id="PF00561">
    <property type="entry name" value="Abhydrolase_1"/>
    <property type="match status" value="1"/>
</dbReference>
<protein>
    <recommendedName>
        <fullName evidence="2">Poly(3-hydroxyalkanoate) polymerase subunit PhaC</fullName>
    </recommendedName>
    <alternativeName>
        <fullName evidence="6">PHB synthase subunit PhaC</fullName>
    </alternativeName>
</protein>
<name>B9XLL9_PEDPL</name>